<evidence type="ECO:0000313" key="1">
    <source>
        <dbReference type="EMBL" id="GCC46837.1"/>
    </source>
</evidence>
<sequence length="47" mass="5338">MAGAGDPRRRSRCRGRGGPLLSWRTCYLQALLWLLSVCGEERTFIVE</sequence>
<reference evidence="1 2" key="1">
    <citation type="journal article" date="2018" name="Nat. Ecol. Evol.">
        <title>Shark genomes provide insights into elasmobranch evolution and the origin of vertebrates.</title>
        <authorList>
            <person name="Hara Y"/>
            <person name="Yamaguchi K"/>
            <person name="Onimaru K"/>
            <person name="Kadota M"/>
            <person name="Koyanagi M"/>
            <person name="Keeley SD"/>
            <person name="Tatsumi K"/>
            <person name="Tanaka K"/>
            <person name="Motone F"/>
            <person name="Kageyama Y"/>
            <person name="Nozu R"/>
            <person name="Adachi N"/>
            <person name="Nishimura O"/>
            <person name="Nakagawa R"/>
            <person name="Tanegashima C"/>
            <person name="Kiyatake I"/>
            <person name="Matsumoto R"/>
            <person name="Murakumo K"/>
            <person name="Nishida K"/>
            <person name="Terakita A"/>
            <person name="Kuratani S"/>
            <person name="Sato K"/>
            <person name="Hyodo S Kuraku.S."/>
        </authorList>
    </citation>
    <scope>NUCLEOTIDE SEQUENCE [LARGE SCALE GENOMIC DNA]</scope>
</reference>
<keyword evidence="2" id="KW-1185">Reference proteome</keyword>
<accession>A0A401TW07</accession>
<dbReference type="EMBL" id="BEZZ01190728">
    <property type="protein sequence ID" value="GCC46837.1"/>
    <property type="molecule type" value="Genomic_DNA"/>
</dbReference>
<organism evidence="1 2">
    <name type="scientific">Chiloscyllium punctatum</name>
    <name type="common">Brownbanded bambooshark</name>
    <name type="synonym">Hemiscyllium punctatum</name>
    <dbReference type="NCBI Taxonomy" id="137246"/>
    <lineage>
        <taxon>Eukaryota</taxon>
        <taxon>Metazoa</taxon>
        <taxon>Chordata</taxon>
        <taxon>Craniata</taxon>
        <taxon>Vertebrata</taxon>
        <taxon>Chondrichthyes</taxon>
        <taxon>Elasmobranchii</taxon>
        <taxon>Galeomorphii</taxon>
        <taxon>Galeoidea</taxon>
        <taxon>Orectolobiformes</taxon>
        <taxon>Hemiscylliidae</taxon>
        <taxon>Chiloscyllium</taxon>
    </lineage>
</organism>
<name>A0A401TW07_CHIPU</name>
<comment type="caution">
    <text evidence="1">The sequence shown here is derived from an EMBL/GenBank/DDBJ whole genome shotgun (WGS) entry which is preliminary data.</text>
</comment>
<proteinExistence type="predicted"/>
<protein>
    <submittedName>
        <fullName evidence="1">Uncharacterized protein</fullName>
    </submittedName>
</protein>
<feature type="non-terminal residue" evidence="1">
    <location>
        <position position="47"/>
    </location>
</feature>
<evidence type="ECO:0000313" key="2">
    <source>
        <dbReference type="Proteomes" id="UP000287033"/>
    </source>
</evidence>
<dbReference type="Proteomes" id="UP000287033">
    <property type="component" value="Unassembled WGS sequence"/>
</dbReference>
<gene>
    <name evidence="1" type="ORF">chiPu_0030701</name>
</gene>
<dbReference type="AlphaFoldDB" id="A0A401TW07"/>